<accession>A0ABR3AGN9</accession>
<dbReference type="Proteomes" id="UP001437256">
    <property type="component" value="Unassembled WGS sequence"/>
</dbReference>
<dbReference type="Gene3D" id="1.10.510.10">
    <property type="entry name" value="Transferase(Phosphotransferase) domain 1"/>
    <property type="match status" value="1"/>
</dbReference>
<dbReference type="PANTHER" id="PTHR37171">
    <property type="entry name" value="SERINE/THREONINE-PROTEIN KINASE YRZF-RELATED"/>
    <property type="match status" value="1"/>
</dbReference>
<evidence type="ECO:0000256" key="1">
    <source>
        <dbReference type="SAM" id="MobiDB-lite"/>
    </source>
</evidence>
<feature type="region of interest" description="Disordered" evidence="1">
    <location>
        <begin position="364"/>
        <end position="414"/>
    </location>
</feature>
<reference evidence="2 3" key="1">
    <citation type="submission" date="2024-05" db="EMBL/GenBank/DDBJ databases">
        <title>A draft genome resource for the thread blight pathogen Marasmius tenuissimus strain MS-2.</title>
        <authorList>
            <person name="Yulfo-Soto G.E."/>
            <person name="Baruah I.K."/>
            <person name="Amoako-Attah I."/>
            <person name="Bukari Y."/>
            <person name="Meinhardt L.W."/>
            <person name="Bailey B.A."/>
            <person name="Cohen S.P."/>
        </authorList>
    </citation>
    <scope>NUCLEOTIDE SEQUENCE [LARGE SCALE GENOMIC DNA]</scope>
    <source>
        <strain evidence="2 3">MS-2</strain>
    </source>
</reference>
<evidence type="ECO:0000313" key="3">
    <source>
        <dbReference type="Proteomes" id="UP001437256"/>
    </source>
</evidence>
<feature type="region of interest" description="Disordered" evidence="1">
    <location>
        <begin position="65"/>
        <end position="91"/>
    </location>
</feature>
<protein>
    <submittedName>
        <fullName evidence="2">Uncharacterized protein</fullName>
    </submittedName>
</protein>
<dbReference type="InterPro" id="IPR011009">
    <property type="entry name" value="Kinase-like_dom_sf"/>
</dbReference>
<sequence>MSLTLRTHNINHDSRFFQQLVAAPPTPSPLVLNPGQSRSHSLPSICIDSFSDVQDRVGCEELVEEEMQDNLSSTPSSSSQKTASSPTFSPLYSPSERWNWILDDPIVDVDETFLSDGAVCSAFLNTARVGDKQFQYISKRWPVLIDWKGRFYSELALYKKHMKDLQGDVVPSIITVLDGPATLNVAMEPPHHSFWIEASSDMPLVLKDRCVEAFEKLHARGVLHGDVELRHMLIGGDGKVTIIDFQQSRALEPILDVRLERATPAELRKEMRKVKVKLDYPGARDLEYRKFQRHQRRRQANTGSPFSVSQMKEDALNPPIRHQQEWEEWVEERPLPKRFVMPGQDPIIFSEALQNFLDNVDPRGTNFSTTRQASTSHRIPLSMSEAISDSIGPRTRKRSMEEGESSGVPSPPKRARIDDLAMAHASELAPGTTTRTLKRTYSDAFSFRPATSSSQPPPSSKRPRSCDNTKQFNTTADSHTTPGTPHSVGITEFLEFPQTQYPHNLYFPQRRRNSPSTDAVAMQNLAACALEQLPHPTLVELFPTHPRWQETDVRAFLAARDRKLEQTIRNALHFPDRTFCLPREIRSRGNLKREIHGIRQRLGYSPPTSPSVLTDISTRTDLHPSLSGKVRFSVDDQGCALESPELARAAGERDKGLDNASVCPTPGTEGLQRHLLLYRPFLSWVGSVFDWWS</sequence>
<proteinExistence type="predicted"/>
<dbReference type="EMBL" id="JBBXMP010000002">
    <property type="protein sequence ID" value="KAL0072153.1"/>
    <property type="molecule type" value="Genomic_DNA"/>
</dbReference>
<dbReference type="InterPro" id="IPR052396">
    <property type="entry name" value="Meiotic_Drive_Suppr_Kinase"/>
</dbReference>
<feature type="compositionally biased region" description="Polar residues" evidence="1">
    <location>
        <begin position="365"/>
        <end position="377"/>
    </location>
</feature>
<keyword evidence="3" id="KW-1185">Reference proteome</keyword>
<feature type="compositionally biased region" description="Polar residues" evidence="1">
    <location>
        <begin position="466"/>
        <end position="484"/>
    </location>
</feature>
<dbReference type="SUPFAM" id="SSF56112">
    <property type="entry name" value="Protein kinase-like (PK-like)"/>
    <property type="match status" value="1"/>
</dbReference>
<organism evidence="2 3">
    <name type="scientific">Marasmius tenuissimus</name>
    <dbReference type="NCBI Taxonomy" id="585030"/>
    <lineage>
        <taxon>Eukaryota</taxon>
        <taxon>Fungi</taxon>
        <taxon>Dikarya</taxon>
        <taxon>Basidiomycota</taxon>
        <taxon>Agaricomycotina</taxon>
        <taxon>Agaricomycetes</taxon>
        <taxon>Agaricomycetidae</taxon>
        <taxon>Agaricales</taxon>
        <taxon>Marasmiineae</taxon>
        <taxon>Marasmiaceae</taxon>
        <taxon>Marasmius</taxon>
    </lineage>
</organism>
<feature type="compositionally biased region" description="Low complexity" evidence="1">
    <location>
        <begin position="72"/>
        <end position="89"/>
    </location>
</feature>
<gene>
    <name evidence="2" type="ORF">AAF712_001076</name>
</gene>
<name>A0ABR3AGN9_9AGAR</name>
<feature type="region of interest" description="Disordered" evidence="1">
    <location>
        <begin position="447"/>
        <end position="486"/>
    </location>
</feature>
<comment type="caution">
    <text evidence="2">The sequence shown here is derived from an EMBL/GenBank/DDBJ whole genome shotgun (WGS) entry which is preliminary data.</text>
</comment>
<dbReference type="PANTHER" id="PTHR37171:SF1">
    <property type="entry name" value="SERINE_THREONINE-PROTEIN KINASE YRZF-RELATED"/>
    <property type="match status" value="1"/>
</dbReference>
<evidence type="ECO:0000313" key="2">
    <source>
        <dbReference type="EMBL" id="KAL0072153.1"/>
    </source>
</evidence>